<evidence type="ECO:0000313" key="5">
    <source>
        <dbReference type="WBParaSite" id="jg20766"/>
    </source>
</evidence>
<evidence type="ECO:0000256" key="2">
    <source>
        <dbReference type="SAM" id="Coils"/>
    </source>
</evidence>
<sequence length="545" mass="61644">MMGLFGKTKVDPKEQVRELQRKMRREMQALKRQINGIEREEEKVKRQIKESAKKGDREVCIVLAKGIIQSRKAVTRLHTWIHHFATGIPVEIYWISRTMDQEAKSVLEKLNALSKEEVRKKLRVQLVSSIGTFGSIHGCSLDEAVAEFKEDWDEELQDYALALGYSSVLLMIRDMDAVRLEFSGRDFRVCAVAAPEILHCFNLIDRTKPRIHDRHRNRKCEEKPVIIPSLSESYFHQPSRSSQMSVPSDSSETKKGFGMKGHSSFVQSAHEATSSMCSSSAPMSAQQQISEFSKSAPTWSHEISRHCQTMDQEAKSVLEKLIALSKEEVRKKLRVQLVSSIGTFGSIHGCSLDEAVAEFKEDWDEELQDYALALSYSSVLLMIRDMDAVRLEFSGRDFRVCAVAAPEILHCFNLIDRTKPRILDHHRNRKCEEKPVIVPSRSESCFHQPSESSQMSAPSHSHSTTSSMCSSPTPMSTQQKISEFSKSAPAWRLSESSSSAIASSGLSEIHPALLREHCSSSVKHFRFGNFVSGNQNWSRLLSGWH</sequence>
<keyword evidence="4" id="KW-1185">Reference proteome</keyword>
<comment type="similarity">
    <text evidence="1">Belongs to the SNF7 family.</text>
</comment>
<feature type="compositionally biased region" description="Low complexity" evidence="3">
    <location>
        <begin position="448"/>
        <end position="477"/>
    </location>
</feature>
<feature type="coiled-coil region" evidence="2">
    <location>
        <begin position="13"/>
        <end position="54"/>
    </location>
</feature>
<feature type="compositionally biased region" description="Polar residues" evidence="3">
    <location>
        <begin position="235"/>
        <end position="250"/>
    </location>
</feature>
<dbReference type="Gene3D" id="6.10.140.1230">
    <property type="match status" value="1"/>
</dbReference>
<feature type="region of interest" description="Disordered" evidence="3">
    <location>
        <begin position="442"/>
        <end position="481"/>
    </location>
</feature>
<proteinExistence type="inferred from homology"/>
<evidence type="ECO:0000313" key="4">
    <source>
        <dbReference type="Proteomes" id="UP000887574"/>
    </source>
</evidence>
<protein>
    <submittedName>
        <fullName evidence="5">Uncharacterized protein</fullName>
    </submittedName>
</protein>
<evidence type="ECO:0000256" key="3">
    <source>
        <dbReference type="SAM" id="MobiDB-lite"/>
    </source>
</evidence>
<dbReference type="InterPro" id="IPR005024">
    <property type="entry name" value="Snf7_fam"/>
</dbReference>
<dbReference type="GO" id="GO:0007034">
    <property type="term" value="P:vacuolar transport"/>
    <property type="evidence" value="ECO:0007669"/>
    <property type="project" value="InterPro"/>
</dbReference>
<feature type="region of interest" description="Disordered" evidence="3">
    <location>
        <begin position="235"/>
        <end position="261"/>
    </location>
</feature>
<name>A0A915DLH1_9BILA</name>
<dbReference type="PANTHER" id="PTHR10476">
    <property type="entry name" value="CHARGED MULTIVESICULAR BODY PROTEIN"/>
    <property type="match status" value="1"/>
</dbReference>
<dbReference type="AlphaFoldDB" id="A0A915DLH1"/>
<reference evidence="5" key="1">
    <citation type="submission" date="2022-11" db="UniProtKB">
        <authorList>
            <consortium name="WormBaseParasite"/>
        </authorList>
    </citation>
    <scope>IDENTIFICATION</scope>
</reference>
<dbReference type="Proteomes" id="UP000887574">
    <property type="component" value="Unplaced"/>
</dbReference>
<organism evidence="4 5">
    <name type="scientific">Ditylenchus dipsaci</name>
    <dbReference type="NCBI Taxonomy" id="166011"/>
    <lineage>
        <taxon>Eukaryota</taxon>
        <taxon>Metazoa</taxon>
        <taxon>Ecdysozoa</taxon>
        <taxon>Nematoda</taxon>
        <taxon>Chromadorea</taxon>
        <taxon>Rhabditida</taxon>
        <taxon>Tylenchina</taxon>
        <taxon>Tylenchomorpha</taxon>
        <taxon>Sphaerularioidea</taxon>
        <taxon>Anguinidae</taxon>
        <taxon>Anguininae</taxon>
        <taxon>Ditylenchus</taxon>
    </lineage>
</organism>
<keyword evidence="2" id="KW-0175">Coiled coil</keyword>
<accession>A0A915DLH1</accession>
<evidence type="ECO:0000256" key="1">
    <source>
        <dbReference type="ARBA" id="ARBA00006190"/>
    </source>
</evidence>
<dbReference type="Pfam" id="PF03357">
    <property type="entry name" value="Snf7"/>
    <property type="match status" value="1"/>
</dbReference>
<dbReference type="WBParaSite" id="jg20766">
    <property type="protein sequence ID" value="jg20766"/>
    <property type="gene ID" value="jg20766"/>
</dbReference>